<accession>A0ABS5JB07</accession>
<proteinExistence type="predicted"/>
<dbReference type="SUPFAM" id="SSF49464">
    <property type="entry name" value="Carboxypeptidase regulatory domain-like"/>
    <property type="match status" value="1"/>
</dbReference>
<dbReference type="Pfam" id="PF14905">
    <property type="entry name" value="OMP_b-brl_3"/>
    <property type="match status" value="1"/>
</dbReference>
<evidence type="ECO:0000313" key="3">
    <source>
        <dbReference type="Proteomes" id="UP000676386"/>
    </source>
</evidence>
<dbReference type="InterPro" id="IPR008969">
    <property type="entry name" value="CarboxyPept-like_regulatory"/>
</dbReference>
<name>A0ABS5JB07_9BACT</name>
<organism evidence="2 3">
    <name type="scientific">Chitinophaga hostae</name>
    <dbReference type="NCBI Taxonomy" id="2831022"/>
    <lineage>
        <taxon>Bacteria</taxon>
        <taxon>Pseudomonadati</taxon>
        <taxon>Bacteroidota</taxon>
        <taxon>Chitinophagia</taxon>
        <taxon>Chitinophagales</taxon>
        <taxon>Chitinophagaceae</taxon>
        <taxon>Chitinophaga</taxon>
    </lineage>
</organism>
<sequence>MAKFALTLTIILGTLHLSLFAQREIKGQAYDKDSRRPLEGATILLFTTEKSILKGQDMSDKDGNFSVKNVPAGNFMLTISYMGYNAVTLPIAVTQKNKTIQLGMQGLQRNAIKLTGVSIKLIRPIFSIRKDTIEFSAADFPTAENASLKNLLQKVPGLSVDQEGNFFYQGRPIKELYVDGRPLFQNAPNASGDPKKISQMLQANLVDKIQVADKKGVDGLLENGKNEKVINITIKKDMKKGINGAAGAGYGTDDRFNLSANANMFRDNKQILVTGTRNNVNSSRGPFSTDENLSRADNFGGQGIRSNANGNISLDITKKTKFNANLINFVNNNDNDQLQQRDNILPDSNYRYNSQTKNRIKNSLSHLYTSLAMQPDEKNFISADIMASVQKYQPRAENKYISLGGKNNDTINMGTNISNETKKNGTINLGTTFIHLFDKKWGSTNFNVNFEQNNIRDQQSNYTLNLLPPSGIADTINQQLSAETNTRRFTAGLSYQYPITPLIYLSIAYKYNSNLTTNNQQAFDFNNIKRGYDIVNKDLTYDFQNRYTVNSFTTGISVNKPSLQGQFTISYNNTSSVGDNYTEKKEYRQKINYLAPNLYLSYKIDNYKSFSVNISRETRVPNTGMMLVPVVSTKNPLYVQLGNPDLKPTIYNGANFGYRSFSIKGLTFGTNLSLDLPENATAQSVYSDSAGRQISKPVNTNGAFGINQDLSLGKRFSKSGITINYALSYNFNRTNTFVNQVKNTSTNFGATQSVITSWTYKKLLELEGLGFMMYNGNGYSIQENKYYDYLYYSMALTANIYLPFDINFGVSATYNNNTSQQQQYLVVNSWISKTFLPNKSLQVKLYVYDIFRKNQALQTLQTFTYIEQQVNSVLSRYALLSVSYFFGKKKPATGPQPRPQL</sequence>
<dbReference type="Proteomes" id="UP000676386">
    <property type="component" value="Unassembled WGS sequence"/>
</dbReference>
<dbReference type="SUPFAM" id="SSF56935">
    <property type="entry name" value="Porins"/>
    <property type="match status" value="1"/>
</dbReference>
<dbReference type="Pfam" id="PF13715">
    <property type="entry name" value="CarbopepD_reg_2"/>
    <property type="match status" value="1"/>
</dbReference>
<gene>
    <name evidence="2" type="ORF">KE626_33105</name>
</gene>
<dbReference type="EMBL" id="JAGTXB010000030">
    <property type="protein sequence ID" value="MBS0032218.1"/>
    <property type="molecule type" value="Genomic_DNA"/>
</dbReference>
<dbReference type="RefSeq" id="WP_211977376.1">
    <property type="nucleotide sequence ID" value="NZ_CBFHAM010000105.1"/>
</dbReference>
<reference evidence="2 3" key="1">
    <citation type="submission" date="2021-04" db="EMBL/GenBank/DDBJ databases">
        <title>Chitinophaga sp. nov., isolated from the rhizosphere soil.</title>
        <authorList>
            <person name="He S."/>
        </authorList>
    </citation>
    <scope>NUCLEOTIDE SEQUENCE [LARGE SCALE GENOMIC DNA]</scope>
    <source>
        <strain evidence="2 3">2R12</strain>
    </source>
</reference>
<keyword evidence="3" id="KW-1185">Reference proteome</keyword>
<keyword evidence="2" id="KW-0675">Receptor</keyword>
<dbReference type="InterPro" id="IPR041700">
    <property type="entry name" value="OMP_b-brl_3"/>
</dbReference>
<dbReference type="Gene3D" id="2.60.40.1120">
    <property type="entry name" value="Carboxypeptidase-like, regulatory domain"/>
    <property type="match status" value="1"/>
</dbReference>
<evidence type="ECO:0000313" key="2">
    <source>
        <dbReference type="EMBL" id="MBS0032218.1"/>
    </source>
</evidence>
<feature type="domain" description="Outer membrane protein beta-barrel" evidence="1">
    <location>
        <begin position="435"/>
        <end position="884"/>
    </location>
</feature>
<evidence type="ECO:0000259" key="1">
    <source>
        <dbReference type="Pfam" id="PF14905"/>
    </source>
</evidence>
<comment type="caution">
    <text evidence="2">The sequence shown here is derived from an EMBL/GenBank/DDBJ whole genome shotgun (WGS) entry which is preliminary data.</text>
</comment>
<protein>
    <submittedName>
        <fullName evidence="2">TonB-dependent receptor</fullName>
    </submittedName>
</protein>